<keyword evidence="7 16" id="KW-0808">Transferase</keyword>
<evidence type="ECO:0000313" key="19">
    <source>
        <dbReference type="EMBL" id="BAN09631.1"/>
    </source>
</evidence>
<dbReference type="OrthoDB" id="9808002at2"/>
<comment type="cofactor">
    <cofactor evidence="1 15">
        <name>pyridoxal 5'-phosphate</name>
        <dbReference type="ChEBI" id="CHEBI:597326"/>
    </cofactor>
</comment>
<keyword evidence="9 16" id="KW-0663">Pyridoxal phosphate</keyword>
<evidence type="ECO:0000256" key="16">
    <source>
        <dbReference type="RuleBase" id="RU364075"/>
    </source>
</evidence>
<dbReference type="PANTHER" id="PTHR11601:SF34">
    <property type="entry name" value="CYSTEINE DESULFURASE"/>
    <property type="match status" value="1"/>
</dbReference>
<evidence type="ECO:0000256" key="7">
    <source>
        <dbReference type="ARBA" id="ARBA00022679"/>
    </source>
</evidence>
<evidence type="ECO:0000256" key="8">
    <source>
        <dbReference type="ARBA" id="ARBA00022723"/>
    </source>
</evidence>
<comment type="subunit">
    <text evidence="4">Homodimer.</text>
</comment>
<evidence type="ECO:0000256" key="4">
    <source>
        <dbReference type="ARBA" id="ARBA00011738"/>
    </source>
</evidence>
<dbReference type="InterPro" id="IPR015422">
    <property type="entry name" value="PyrdxlP-dep_Trfase_small"/>
</dbReference>
<dbReference type="Gene3D" id="1.10.260.50">
    <property type="match status" value="1"/>
</dbReference>
<dbReference type="PROSITE" id="PS00595">
    <property type="entry name" value="AA_TRANSFER_CLASS_5"/>
    <property type="match status" value="1"/>
</dbReference>
<dbReference type="Pfam" id="PF00266">
    <property type="entry name" value="Aminotran_5"/>
    <property type="match status" value="1"/>
</dbReference>
<comment type="function">
    <text evidence="2">Catalyzes the removal of elemental sulfur atoms from cysteine to produce alanine. Seems to participate in the biosynthesis of the nitrogenase metalloclusters by providing the inorganic sulfur required for the Fe-S core formation.</text>
</comment>
<keyword evidence="12" id="KW-0535">Nitrogen fixation</keyword>
<evidence type="ECO:0000256" key="15">
    <source>
        <dbReference type="RuleBase" id="RU004504"/>
    </source>
</evidence>
<sequence>MRPVYLDNNATTRVDPEVVQAMLPFFTDHYGNPSSNHDFGASAGAAVRKTRLQVQTLIGAEFDDEITFTSGGTESDNTAILSALEVMPERTEIVTSAVEHSAVLTLCAHLEKARGIKVHRIPVDRHGRIDLDTYKAALTPRVAIVSIMSANNETGTIFPVPELAELAKEVGALFHTDAVQAVGKLAIDLKSTAIDMLSLSGHKLHGPKGVGALYAKRGVRFCPLIKGGRQEGNRRAGTENTPGIVGLGMAAELALKFMDDANTRVKALRDRLEKELLQRIPHAFVAGDLLKRLPNTANIAFGHIEGEGILHFLNREGIACSSGSACASGSLEPSHVLVAMNIPNSAAHGAIRFSFSRNNGEEDVDRVLEVMPGIVKKLHDLSPSSPARRKDFNQLQLRATTQPPSTVSGQGGCNAQLFR</sequence>
<evidence type="ECO:0000256" key="17">
    <source>
        <dbReference type="SAM" id="MobiDB-lite"/>
    </source>
</evidence>
<dbReference type="EMBL" id="AP012557">
    <property type="protein sequence ID" value="BAN09631.1"/>
    <property type="molecule type" value="Genomic_DNA"/>
</dbReference>
<dbReference type="GO" id="GO:0006520">
    <property type="term" value="P:amino acid metabolic process"/>
    <property type="evidence" value="ECO:0007669"/>
    <property type="project" value="InterPro"/>
</dbReference>
<dbReference type="PIRSF" id="PIRSF005572">
    <property type="entry name" value="NifS"/>
    <property type="match status" value="1"/>
</dbReference>
<dbReference type="Gene3D" id="3.40.640.10">
    <property type="entry name" value="Type I PLP-dependent aspartate aminotransferase-like (Major domain)"/>
    <property type="match status" value="1"/>
</dbReference>
<feature type="domain" description="Aminotransferase class V" evidence="18">
    <location>
        <begin position="4"/>
        <end position="367"/>
    </location>
</feature>
<accession>M5B2I6</accession>
<keyword evidence="10 16" id="KW-0408">Iron</keyword>
<dbReference type="Gene3D" id="3.90.1150.10">
    <property type="entry name" value="Aspartate Aminotransferase, domain 1"/>
    <property type="match status" value="1"/>
</dbReference>
<evidence type="ECO:0000256" key="3">
    <source>
        <dbReference type="ARBA" id="ARBA00006490"/>
    </source>
</evidence>
<evidence type="ECO:0000256" key="13">
    <source>
        <dbReference type="ARBA" id="ARBA00031911"/>
    </source>
</evidence>
<dbReference type="EC" id="2.8.1.7" evidence="5 16"/>
<feature type="region of interest" description="Disordered" evidence="17">
    <location>
        <begin position="399"/>
        <end position="419"/>
    </location>
</feature>
<feature type="compositionally biased region" description="Polar residues" evidence="17">
    <location>
        <begin position="399"/>
        <end position="408"/>
    </location>
</feature>
<dbReference type="GO" id="GO:0030170">
    <property type="term" value="F:pyridoxal phosphate binding"/>
    <property type="evidence" value="ECO:0007669"/>
    <property type="project" value="InterPro"/>
</dbReference>
<evidence type="ECO:0000256" key="10">
    <source>
        <dbReference type="ARBA" id="ARBA00023004"/>
    </source>
</evidence>
<dbReference type="InterPro" id="IPR016454">
    <property type="entry name" value="Cysteine_dSase"/>
</dbReference>
<organism evidence="19">
    <name type="scientific">Rhizobium loti</name>
    <name type="common">Mesorhizobium loti</name>
    <dbReference type="NCBI Taxonomy" id="381"/>
    <lineage>
        <taxon>Bacteria</taxon>
        <taxon>Pseudomonadati</taxon>
        <taxon>Pseudomonadota</taxon>
        <taxon>Alphaproteobacteria</taxon>
        <taxon>Hyphomicrobiales</taxon>
        <taxon>Phyllobacteriaceae</taxon>
        <taxon>Mesorhizobium</taxon>
    </lineage>
</organism>
<evidence type="ECO:0000256" key="11">
    <source>
        <dbReference type="ARBA" id="ARBA00023014"/>
    </source>
</evidence>
<evidence type="ECO:0000256" key="2">
    <source>
        <dbReference type="ARBA" id="ARBA00003120"/>
    </source>
</evidence>
<evidence type="ECO:0000256" key="14">
    <source>
        <dbReference type="ARBA" id="ARBA00050776"/>
    </source>
</evidence>
<dbReference type="GO" id="GO:0046872">
    <property type="term" value="F:metal ion binding"/>
    <property type="evidence" value="ECO:0007669"/>
    <property type="project" value="UniProtKB-KW"/>
</dbReference>
<dbReference type="InterPro" id="IPR015424">
    <property type="entry name" value="PyrdxlP-dep_Trfase"/>
</dbReference>
<name>M5B2I6_RHILI</name>
<reference evidence="19" key="2">
    <citation type="journal article" date="2013" name="Microbes Environ.">
        <title>Commonalities and Differences among Symbiosis Islands of Three Mesorhizobium loti Strains.</title>
        <authorList>
            <person name="Kasai-Maita H."/>
            <person name="Hirakawa H."/>
            <person name="Nakamura Y."/>
            <person name="Kaneko T."/>
            <person name="Miki K."/>
            <person name="Maruya J."/>
            <person name="Okazaki S."/>
            <person name="Tabata S."/>
            <person name="Saeki K."/>
            <person name="Sato S."/>
        </authorList>
    </citation>
    <scope>NUCLEOTIDE SEQUENCE</scope>
    <source>
        <strain evidence="19">NZP2037</strain>
    </source>
</reference>
<evidence type="ECO:0000256" key="9">
    <source>
        <dbReference type="ARBA" id="ARBA00022898"/>
    </source>
</evidence>
<keyword evidence="8 16" id="KW-0479">Metal-binding</keyword>
<gene>
    <name evidence="19" type="primary">nifS</name>
</gene>
<dbReference type="InterPro" id="IPR015421">
    <property type="entry name" value="PyrdxlP-dep_Trfase_major"/>
</dbReference>
<dbReference type="AlphaFoldDB" id="M5B2I6"/>
<dbReference type="InterPro" id="IPR017772">
    <property type="entry name" value="Cys_deSase_NifS_bac/arc"/>
</dbReference>
<evidence type="ECO:0000256" key="6">
    <source>
        <dbReference type="ARBA" id="ARBA00013558"/>
    </source>
</evidence>
<dbReference type="InterPro" id="IPR000192">
    <property type="entry name" value="Aminotrans_V_dom"/>
</dbReference>
<evidence type="ECO:0000256" key="12">
    <source>
        <dbReference type="ARBA" id="ARBA00023231"/>
    </source>
</evidence>
<dbReference type="GO" id="GO:0031071">
    <property type="term" value="F:cysteine desulfurase activity"/>
    <property type="evidence" value="ECO:0007669"/>
    <property type="project" value="UniProtKB-EC"/>
</dbReference>
<dbReference type="SUPFAM" id="SSF53383">
    <property type="entry name" value="PLP-dependent transferases"/>
    <property type="match status" value="1"/>
</dbReference>
<comment type="similarity">
    <text evidence="3 16">Belongs to the class-V pyridoxal-phosphate-dependent aminotransferase family. NifS/IscS subfamily.</text>
</comment>
<protein>
    <recommendedName>
        <fullName evidence="6 16">Cysteine desulfurase</fullName>
        <ecNumber evidence="5 16">2.8.1.7</ecNumber>
    </recommendedName>
    <alternativeName>
        <fullName evidence="13 16">Nitrogenase metalloclusters biosynthesis protein NifS</fullName>
    </alternativeName>
</protein>
<proteinExistence type="inferred from homology"/>
<evidence type="ECO:0000256" key="5">
    <source>
        <dbReference type="ARBA" id="ARBA00012239"/>
    </source>
</evidence>
<dbReference type="RefSeq" id="WP_155249158.1">
    <property type="nucleotide sequence ID" value="NZ_LZTH01000007.1"/>
</dbReference>
<dbReference type="PANTHER" id="PTHR11601">
    <property type="entry name" value="CYSTEINE DESULFURYLASE FAMILY MEMBER"/>
    <property type="match status" value="1"/>
</dbReference>
<comment type="catalytic activity">
    <reaction evidence="14 16">
        <text>(sulfur carrier)-H + L-cysteine = (sulfur carrier)-SH + L-alanine</text>
        <dbReference type="Rhea" id="RHEA:43892"/>
        <dbReference type="Rhea" id="RHEA-COMP:14737"/>
        <dbReference type="Rhea" id="RHEA-COMP:14739"/>
        <dbReference type="ChEBI" id="CHEBI:29917"/>
        <dbReference type="ChEBI" id="CHEBI:35235"/>
        <dbReference type="ChEBI" id="CHEBI:57972"/>
        <dbReference type="ChEBI" id="CHEBI:64428"/>
        <dbReference type="EC" id="2.8.1.7"/>
    </reaction>
</comment>
<dbReference type="FunFam" id="3.40.640.10:FF:000084">
    <property type="entry name" value="IscS-like cysteine desulfurase"/>
    <property type="match status" value="1"/>
</dbReference>
<keyword evidence="11 16" id="KW-0411">Iron-sulfur</keyword>
<dbReference type="InterPro" id="IPR020578">
    <property type="entry name" value="Aminotrans_V_PyrdxlP_BS"/>
</dbReference>
<dbReference type="GO" id="GO:0051536">
    <property type="term" value="F:iron-sulfur cluster binding"/>
    <property type="evidence" value="ECO:0007669"/>
    <property type="project" value="UniProtKB-KW"/>
</dbReference>
<evidence type="ECO:0000259" key="18">
    <source>
        <dbReference type="Pfam" id="PF00266"/>
    </source>
</evidence>
<dbReference type="NCBIfam" id="TIGR03402">
    <property type="entry name" value="FeS_nifS"/>
    <property type="match status" value="1"/>
</dbReference>
<evidence type="ECO:0000256" key="1">
    <source>
        <dbReference type="ARBA" id="ARBA00001933"/>
    </source>
</evidence>
<reference evidence="19" key="1">
    <citation type="submission" date="2012-10" db="EMBL/GenBank/DDBJ databases">
        <authorList>
            <person name="Maita H."/>
            <person name="Sato S."/>
        </authorList>
    </citation>
    <scope>NUCLEOTIDE SEQUENCE</scope>
    <source>
        <strain evidence="19">NZP2037</strain>
    </source>
</reference>